<accession>A0ACC0KY05</accession>
<reference evidence="1 2" key="1">
    <citation type="journal article" date="2022" name="Genome Biol. Evol.">
        <title>The Spruce Budworm Genome: Reconstructing the Evolutionary History of Antifreeze Proteins.</title>
        <authorList>
            <person name="Beliveau C."/>
            <person name="Gagne P."/>
            <person name="Picq S."/>
            <person name="Vernygora O."/>
            <person name="Keeling C.I."/>
            <person name="Pinkney K."/>
            <person name="Doucet D."/>
            <person name="Wen F."/>
            <person name="Johnston J.S."/>
            <person name="Maaroufi H."/>
            <person name="Boyle B."/>
            <person name="Laroche J."/>
            <person name="Dewar K."/>
            <person name="Juretic N."/>
            <person name="Blackburn G."/>
            <person name="Nisole A."/>
            <person name="Brunet B."/>
            <person name="Brandao M."/>
            <person name="Lumley L."/>
            <person name="Duan J."/>
            <person name="Quan G."/>
            <person name="Lucarotti C.J."/>
            <person name="Roe A.D."/>
            <person name="Sperling F.A.H."/>
            <person name="Levesque R.C."/>
            <person name="Cusson M."/>
        </authorList>
    </citation>
    <scope>NUCLEOTIDE SEQUENCE [LARGE SCALE GENOMIC DNA]</scope>
    <source>
        <strain evidence="1">Glfc:IPQL:Cfum</strain>
    </source>
</reference>
<dbReference type="EMBL" id="CM046115">
    <property type="protein sequence ID" value="KAI8441190.1"/>
    <property type="molecule type" value="Genomic_DNA"/>
</dbReference>
<evidence type="ECO:0000313" key="2">
    <source>
        <dbReference type="Proteomes" id="UP001064048"/>
    </source>
</evidence>
<organism evidence="1 2">
    <name type="scientific">Choristoneura fumiferana</name>
    <name type="common">Spruce budworm moth</name>
    <name type="synonym">Archips fumiferana</name>
    <dbReference type="NCBI Taxonomy" id="7141"/>
    <lineage>
        <taxon>Eukaryota</taxon>
        <taxon>Metazoa</taxon>
        <taxon>Ecdysozoa</taxon>
        <taxon>Arthropoda</taxon>
        <taxon>Hexapoda</taxon>
        <taxon>Insecta</taxon>
        <taxon>Pterygota</taxon>
        <taxon>Neoptera</taxon>
        <taxon>Endopterygota</taxon>
        <taxon>Lepidoptera</taxon>
        <taxon>Glossata</taxon>
        <taxon>Ditrysia</taxon>
        <taxon>Tortricoidea</taxon>
        <taxon>Tortricidae</taxon>
        <taxon>Tortricinae</taxon>
        <taxon>Choristoneura</taxon>
    </lineage>
</organism>
<evidence type="ECO:0000313" key="1">
    <source>
        <dbReference type="EMBL" id="KAI8441190.1"/>
    </source>
</evidence>
<sequence>MTPKCYMGTIDLKDAYFLLGIHPKYKKYLRFMWKSDIYEFQVLPFGLNTAPYVFTKLLRPVMQNLRSNGHMLSYYLDDIYIVGRSYDECLNSIHATLQTVTTLGFIVNYEKSSLIPQTSVQYLGFILDSENYHLSLPDKKKTKIKQEINLFLKLSTCKIRDFAHLTGLLVSACPATEYGWLYTKDLERQKYIYLKQNSGDYDKIMPVSVAVKNDLTWWSRKIDKANSKIKCNNFCKEVYSDASLTGWGGSCEMETAAGLWNDEEKKNHINYLELLAAFLSLKTFCFNLSDCEILLRIDNTTAISYINRMGGVQFPHLNSITRQIWKFCEDRKLIIFASYIKSELNVIADKESRKSHSEIECELSDNFFQDILHSFGLPDVDLFASRANAKCKRYVSWKGDPDAFQIDAFTLSWKPYFFYAFPPFSLISKMLQKIISEQSEGIVVVPKWHAQAWYPQPAVSRTSYPGCRGAVREALSLRGVSSAAADIMLASLSHNKPEICPGQALLAYMDKTKAIRNNCDQLLIAFKKPHKQITSQTISRWIKLTLNKSGIDTSIFTAHSTRHASTSAANRLGVNIDTIRKTAGQVTIKLLDSEGKLTSAAPKVSSHELMSCSESRAVPSAWYCFRSHKLYGIVLGASTSRACD</sequence>
<gene>
    <name evidence="1" type="ORF">MSG28_009421</name>
</gene>
<dbReference type="Proteomes" id="UP001064048">
    <property type="component" value="Chromosome 15"/>
</dbReference>
<protein>
    <submittedName>
        <fullName evidence="1">Uncharacterized protein</fullName>
    </submittedName>
</protein>
<keyword evidence="2" id="KW-1185">Reference proteome</keyword>
<name>A0ACC0KY05_CHOFU</name>
<comment type="caution">
    <text evidence="1">The sequence shown here is derived from an EMBL/GenBank/DDBJ whole genome shotgun (WGS) entry which is preliminary data.</text>
</comment>
<proteinExistence type="predicted"/>